<name>A0ABQ4DR27_9CELL</name>
<dbReference type="NCBIfam" id="TIGR03057">
    <property type="entry name" value="xxxLxxG_by_4"/>
    <property type="match status" value="6"/>
</dbReference>
<feature type="transmembrane region" description="Helical" evidence="5">
    <location>
        <begin position="705"/>
        <end position="728"/>
    </location>
</feature>
<accession>A0ABQ4DR27</accession>
<organism evidence="6 7">
    <name type="scientific">Cellulomonas phragmiteti</name>
    <dbReference type="NCBI Taxonomy" id="478780"/>
    <lineage>
        <taxon>Bacteria</taxon>
        <taxon>Bacillati</taxon>
        <taxon>Actinomycetota</taxon>
        <taxon>Actinomycetes</taxon>
        <taxon>Micrococcales</taxon>
        <taxon>Cellulomonadaceae</taxon>
        <taxon>Cellulomonas</taxon>
    </lineage>
</organism>
<reference evidence="6 7" key="1">
    <citation type="submission" date="2021-01" db="EMBL/GenBank/DDBJ databases">
        <title>Whole genome shotgun sequence of Cellulomonas phragmiteti NBRC 110785.</title>
        <authorList>
            <person name="Komaki H."/>
            <person name="Tamura T."/>
        </authorList>
    </citation>
    <scope>NUCLEOTIDE SEQUENCE [LARGE SCALE GENOMIC DNA]</scope>
    <source>
        <strain evidence="6 7">NBRC 110785</strain>
    </source>
</reference>
<dbReference type="NCBIfam" id="TIGR03061">
    <property type="entry name" value="pip_yhgE_Nterm"/>
    <property type="match status" value="1"/>
</dbReference>
<sequence length="743" mass="71109">MSRTSPSRPPVRRWPAVVVALAAPLALVVVLLAASWAPSDALARVQAAVVNHDEPVTLEGQYTPLGRQLAGALVEGSQVDANYEWVVTDASDATAGLADGTYAAVVTIPENFSAAATSFAAGDGTAEQATVEITSPPGATAVDQAVASTVTATATRVLGSQLTSTYIENVLVGFSTLSDQLGEAADGATQLADGVGQLAAGTSQLATGADGLAGGAAELADGATALRSGSYDLATGTGQLAGGARTLAGGAQQLAAGAGQSAAGARQLAQGATDLTTGTSQLAAGLAQTSAGIADPAAGLPALAAGAQQLADGVAASRAELDELLPLAQGGLAQVEQGLGAAGCDASAPTADCLPLFVQQGVLQSQIATLQEQAAGLDELAAGTAQLAQGVGLAVNGTGTPQNPGLVVGLQQLAGGAAQLDSGARQLAGGAGALADGLTQLADGTSGLADGASTLAGGATQLAGGSSQLAAGVARFDGGVGQLAGGAAQLADGVRQTDDGAAQLAAGSAELGTGLGQAVEQLPTTPEDERANLARVVTAPVAAPTSAVSAPLGLVSTLVAVSLWVGALVLFLVLRPLPVRVAGSTRSALGLAAGALALPATVSLVAGAAVGALAGGITDQGAGRTLGLAAVAAVAAVALAAFHQAVAAWFGTPGRIVALVAGFAFLVAGLAATVPGWVGATVGWLPLAPTAHALGSVVGESPASLLGAVVALGLWAVASLLATVGAAARARQAVGTRTVAAYA</sequence>
<evidence type="ECO:0000256" key="4">
    <source>
        <dbReference type="ARBA" id="ARBA00023136"/>
    </source>
</evidence>
<dbReference type="PANTHER" id="PTHR43077">
    <property type="entry name" value="TRANSPORT PERMEASE YVFS-RELATED"/>
    <property type="match status" value="1"/>
</dbReference>
<keyword evidence="2 5" id="KW-0812">Transmembrane</keyword>
<evidence type="ECO:0000256" key="3">
    <source>
        <dbReference type="ARBA" id="ARBA00022989"/>
    </source>
</evidence>
<gene>
    <name evidence="6" type="ORF">Cph01nite_35750</name>
</gene>
<evidence type="ECO:0000313" key="6">
    <source>
        <dbReference type="EMBL" id="GIG41813.1"/>
    </source>
</evidence>
<proteinExistence type="predicted"/>
<protein>
    <recommendedName>
        <fullName evidence="8">YhgE/Pip domain-containing protein</fullName>
    </recommendedName>
</protein>
<comment type="caution">
    <text evidence="6">The sequence shown here is derived from an EMBL/GenBank/DDBJ whole genome shotgun (WGS) entry which is preliminary data.</text>
</comment>
<dbReference type="Proteomes" id="UP000614741">
    <property type="component" value="Unassembled WGS sequence"/>
</dbReference>
<keyword evidence="7" id="KW-1185">Reference proteome</keyword>
<dbReference type="EMBL" id="BONP01000039">
    <property type="protein sequence ID" value="GIG41813.1"/>
    <property type="molecule type" value="Genomic_DNA"/>
</dbReference>
<feature type="transmembrane region" description="Helical" evidence="5">
    <location>
        <begin position="626"/>
        <end position="650"/>
    </location>
</feature>
<evidence type="ECO:0008006" key="8">
    <source>
        <dbReference type="Google" id="ProtNLM"/>
    </source>
</evidence>
<evidence type="ECO:0000256" key="2">
    <source>
        <dbReference type="ARBA" id="ARBA00022692"/>
    </source>
</evidence>
<keyword evidence="4 5" id="KW-0472">Membrane</keyword>
<dbReference type="InterPro" id="IPR051328">
    <property type="entry name" value="T7SS_ABC-Transporter"/>
</dbReference>
<dbReference type="InterPro" id="IPR017500">
    <property type="entry name" value="Phage_infect_YhgE_N"/>
</dbReference>
<keyword evidence="3 5" id="KW-1133">Transmembrane helix</keyword>
<dbReference type="InterPro" id="IPR011049">
    <property type="entry name" value="Serralysin-like_metalloprot_C"/>
</dbReference>
<dbReference type="PANTHER" id="PTHR43077:SF10">
    <property type="entry name" value="TRANSPORT PERMEASE PROTEIN"/>
    <property type="match status" value="1"/>
</dbReference>
<dbReference type="RefSeq" id="WP_203676303.1">
    <property type="nucleotide sequence ID" value="NZ_BONP01000039.1"/>
</dbReference>
<evidence type="ECO:0000313" key="7">
    <source>
        <dbReference type="Proteomes" id="UP000614741"/>
    </source>
</evidence>
<dbReference type="SUPFAM" id="SSF101967">
    <property type="entry name" value="Adhesin YadA, collagen-binding domain"/>
    <property type="match status" value="2"/>
</dbReference>
<evidence type="ECO:0000256" key="1">
    <source>
        <dbReference type="ARBA" id="ARBA00004141"/>
    </source>
</evidence>
<evidence type="ECO:0000256" key="5">
    <source>
        <dbReference type="SAM" id="Phobius"/>
    </source>
</evidence>
<feature type="transmembrane region" description="Helical" evidence="5">
    <location>
        <begin position="657"/>
        <end position="685"/>
    </location>
</feature>
<feature type="transmembrane region" description="Helical" evidence="5">
    <location>
        <begin position="552"/>
        <end position="577"/>
    </location>
</feature>
<dbReference type="Gene3D" id="1.10.287.950">
    <property type="entry name" value="Methyl-accepting chemotaxis protein"/>
    <property type="match status" value="1"/>
</dbReference>
<dbReference type="InterPro" id="IPR023908">
    <property type="entry name" value="xxxLxxG_rpt"/>
</dbReference>
<feature type="transmembrane region" description="Helical" evidence="5">
    <location>
        <begin position="589"/>
        <end position="614"/>
    </location>
</feature>
<dbReference type="Gene3D" id="3.40.1710.10">
    <property type="entry name" value="abc type-2 transporter like domain"/>
    <property type="match status" value="1"/>
</dbReference>
<comment type="subcellular location">
    <subcellularLocation>
        <location evidence="1">Membrane</location>
        <topology evidence="1">Multi-pass membrane protein</topology>
    </subcellularLocation>
</comment>